<evidence type="ECO:0000313" key="1">
    <source>
        <dbReference type="EMBL" id="MFM0638076.1"/>
    </source>
</evidence>
<gene>
    <name evidence="1" type="ORF">PQQ63_15345</name>
</gene>
<proteinExistence type="predicted"/>
<dbReference type="Proteomes" id="UP001629432">
    <property type="component" value="Unassembled WGS sequence"/>
</dbReference>
<evidence type="ECO:0000313" key="2">
    <source>
        <dbReference type="Proteomes" id="UP001629432"/>
    </source>
</evidence>
<sequence>MQRFPAWLYHPTEEPKIFHDVESHDEAIEAGWVDTPAKLVKPDAVDPDDTGSTEDKAALLAQAKELGIDAKGTWGVKKLQDAIAAELDRE</sequence>
<name>A0ABW9DVQ0_9BURK</name>
<comment type="caution">
    <text evidence="1">The sequence shown here is derived from an EMBL/GenBank/DDBJ whole genome shotgun (WGS) entry which is preliminary data.</text>
</comment>
<reference evidence="1 2" key="1">
    <citation type="journal article" date="2024" name="Chem. Sci.">
        <title>Discovery of megapolipeptins by genome mining of a Burkholderiales bacteria collection.</title>
        <authorList>
            <person name="Paulo B.S."/>
            <person name="Recchia M.J.J."/>
            <person name="Lee S."/>
            <person name="Fergusson C.H."/>
            <person name="Romanowski S.B."/>
            <person name="Hernandez A."/>
            <person name="Krull N."/>
            <person name="Liu D.Y."/>
            <person name="Cavanagh H."/>
            <person name="Bos A."/>
            <person name="Gray C.A."/>
            <person name="Murphy B.T."/>
            <person name="Linington R.G."/>
            <person name="Eustaquio A.S."/>
        </authorList>
    </citation>
    <scope>NUCLEOTIDE SEQUENCE [LARGE SCALE GENOMIC DNA]</scope>
    <source>
        <strain evidence="1 2">RL17-338-BIC-A</strain>
    </source>
</reference>
<accession>A0ABW9DVQ0</accession>
<organism evidence="1 2">
    <name type="scientific">Paraburkholderia metrosideri</name>
    <dbReference type="NCBI Taxonomy" id="580937"/>
    <lineage>
        <taxon>Bacteria</taxon>
        <taxon>Pseudomonadati</taxon>
        <taxon>Pseudomonadota</taxon>
        <taxon>Betaproteobacteria</taxon>
        <taxon>Burkholderiales</taxon>
        <taxon>Burkholderiaceae</taxon>
        <taxon>Paraburkholderia</taxon>
    </lineage>
</organism>
<protein>
    <submittedName>
        <fullName evidence="1">Uncharacterized protein</fullName>
    </submittedName>
</protein>
<dbReference type="EMBL" id="JAQQCF010000012">
    <property type="protein sequence ID" value="MFM0638076.1"/>
    <property type="molecule type" value="Genomic_DNA"/>
</dbReference>
<keyword evidence="2" id="KW-1185">Reference proteome</keyword>
<dbReference type="RefSeq" id="WP_408336999.1">
    <property type="nucleotide sequence ID" value="NZ_JAQQCF010000012.1"/>
</dbReference>